<evidence type="ECO:0000256" key="1">
    <source>
        <dbReference type="ARBA" id="ARBA00004611"/>
    </source>
</evidence>
<evidence type="ECO:0000256" key="2">
    <source>
        <dbReference type="ARBA" id="ARBA00022490"/>
    </source>
</evidence>
<dbReference type="SUPFAM" id="SSF52058">
    <property type="entry name" value="L domain-like"/>
    <property type="match status" value="1"/>
</dbReference>
<dbReference type="EMBL" id="CAJRST010008890">
    <property type="protein sequence ID" value="CAG5897724.1"/>
    <property type="molecule type" value="Genomic_DNA"/>
</dbReference>
<keyword evidence="2" id="KW-0963">Cytoplasm</keyword>
<evidence type="ECO:0000313" key="13">
    <source>
        <dbReference type="Proteomes" id="UP000677803"/>
    </source>
</evidence>
<dbReference type="AlphaFoldDB" id="A0A8S4AXX0"/>
<evidence type="ECO:0000256" key="5">
    <source>
        <dbReference type="ARBA" id="ARBA00022846"/>
    </source>
</evidence>
<evidence type="ECO:0000256" key="9">
    <source>
        <dbReference type="ARBA" id="ARBA00023273"/>
    </source>
</evidence>
<name>A0A8S4AXX0_9TELE</name>
<reference evidence="12" key="1">
    <citation type="submission" date="2021-05" db="EMBL/GenBank/DDBJ databases">
        <authorList>
            <person name="Tigano A."/>
        </authorList>
    </citation>
    <scope>NUCLEOTIDE SEQUENCE</scope>
</reference>
<dbReference type="OrthoDB" id="27917at2759"/>
<dbReference type="Pfam" id="PF14580">
    <property type="entry name" value="LRR_9"/>
    <property type="match status" value="1"/>
</dbReference>
<gene>
    <name evidence="12" type="ORF">MMEN_LOCUS8766</name>
</gene>
<dbReference type="PANTHER" id="PTHR45973">
    <property type="entry name" value="PROTEIN PHOSPHATASE 1 REGULATORY SUBUNIT SDS22-RELATED"/>
    <property type="match status" value="1"/>
</dbReference>
<dbReference type="PROSITE" id="PS51450">
    <property type="entry name" value="LRR"/>
    <property type="match status" value="4"/>
</dbReference>
<dbReference type="InterPro" id="IPR050576">
    <property type="entry name" value="Cilia_flagella_integrity"/>
</dbReference>
<keyword evidence="4" id="KW-0677">Repeat</keyword>
<comment type="caution">
    <text evidence="12">The sequence shown here is derived from an EMBL/GenBank/DDBJ whole genome shotgun (WGS) entry which is preliminary data.</text>
</comment>
<keyword evidence="13" id="KW-1185">Reference proteome</keyword>
<dbReference type="Gene3D" id="3.80.10.10">
    <property type="entry name" value="Ribonuclease Inhibitor"/>
    <property type="match status" value="1"/>
</dbReference>
<proteinExistence type="inferred from homology"/>
<accession>A0A8S4AXX0</accession>
<protein>
    <recommendedName>
        <fullName evidence="11">Dynein regulatory complex subunit 3</fullName>
    </recommendedName>
</protein>
<evidence type="ECO:0000256" key="11">
    <source>
        <dbReference type="ARBA" id="ARBA00040950"/>
    </source>
</evidence>
<keyword evidence="6" id="KW-0175">Coiled coil</keyword>
<evidence type="ECO:0000256" key="6">
    <source>
        <dbReference type="ARBA" id="ARBA00023054"/>
    </source>
</evidence>
<dbReference type="GO" id="GO:0005929">
    <property type="term" value="C:cilium"/>
    <property type="evidence" value="ECO:0007669"/>
    <property type="project" value="TreeGrafter"/>
</dbReference>
<organism evidence="12 13">
    <name type="scientific">Menidia menidia</name>
    <name type="common">Atlantic silverside</name>
    <dbReference type="NCBI Taxonomy" id="238744"/>
    <lineage>
        <taxon>Eukaryota</taxon>
        <taxon>Metazoa</taxon>
        <taxon>Chordata</taxon>
        <taxon>Craniata</taxon>
        <taxon>Vertebrata</taxon>
        <taxon>Euteleostomi</taxon>
        <taxon>Actinopterygii</taxon>
        <taxon>Neopterygii</taxon>
        <taxon>Teleostei</taxon>
        <taxon>Neoteleostei</taxon>
        <taxon>Acanthomorphata</taxon>
        <taxon>Ovalentaria</taxon>
        <taxon>Atherinomorphae</taxon>
        <taxon>Atheriniformes</taxon>
        <taxon>Atherinopsidae</taxon>
        <taxon>Menidiinae</taxon>
        <taxon>Menidia</taxon>
    </lineage>
</organism>
<dbReference type="InterPro" id="IPR032675">
    <property type="entry name" value="LRR_dom_sf"/>
</dbReference>
<evidence type="ECO:0000256" key="4">
    <source>
        <dbReference type="ARBA" id="ARBA00022737"/>
    </source>
</evidence>
<keyword evidence="7" id="KW-0969">Cilium</keyword>
<dbReference type="Proteomes" id="UP000677803">
    <property type="component" value="Unassembled WGS sequence"/>
</dbReference>
<keyword evidence="5" id="KW-0282">Flagellum</keyword>
<sequence>MDSVPIAINEGLLQETVMKKIGDIVCLISTTERIYFHEILDLNLAYKNIFKIDLLQDFKSLVRLDLNNNVITEIRGLDSLTNLQWLNLSFNRVEKIEGLESLQKLEMLNLSSNKITRIENMDTLENLRHLLIANNLLSQLDNVLYLRRFKKLFKLYMTGNPVTEEEDYVLFIAAYFPSVMFLDRILINKKIRQDAFTKYKYILEKMKNEELQKQAVANQSSRLTQICVKMIPRQKGYAVFQSQIVELCTNLFDIGLAQHKQRETELNSFFSGQNEIQTYYRNEASQVLATFEEHHKESIMELPQLSDPVAFEEKLSHHEDEITQLYNSLLTLEFEMDGKLEDNIRKLDSCISDMCRDLEDSYYQKMQEIASALLDRVAKENLEEDIPDDVVSLFTDKDSVVEALATSHDNHLLTINDRDNQLVIRVNHWEVSLIKEIREKVIQQSHTRISDVNRYVDHLRNQLSKLQQHSI</sequence>
<dbReference type="SMART" id="SM00365">
    <property type="entry name" value="LRR_SD22"/>
    <property type="match status" value="4"/>
</dbReference>
<keyword evidence="8" id="KW-0206">Cytoskeleton</keyword>
<comment type="subcellular location">
    <subcellularLocation>
        <location evidence="1">Cytoplasm</location>
        <location evidence="1">Cytoskeleton</location>
        <location evidence="1">Flagellum axoneme</location>
    </subcellularLocation>
</comment>
<evidence type="ECO:0000256" key="3">
    <source>
        <dbReference type="ARBA" id="ARBA00022614"/>
    </source>
</evidence>
<keyword evidence="9" id="KW-0966">Cell projection</keyword>
<dbReference type="PANTHER" id="PTHR45973:SF12">
    <property type="entry name" value="DYNEIN REGULATORY COMPLEX SUBUNIT 3"/>
    <property type="match status" value="1"/>
</dbReference>
<evidence type="ECO:0000313" key="12">
    <source>
        <dbReference type="EMBL" id="CAG5897724.1"/>
    </source>
</evidence>
<evidence type="ECO:0000256" key="10">
    <source>
        <dbReference type="ARBA" id="ARBA00038378"/>
    </source>
</evidence>
<evidence type="ECO:0000256" key="8">
    <source>
        <dbReference type="ARBA" id="ARBA00023212"/>
    </source>
</evidence>
<evidence type="ECO:0000256" key="7">
    <source>
        <dbReference type="ARBA" id="ARBA00023069"/>
    </source>
</evidence>
<keyword evidence="3" id="KW-0433">Leucine-rich repeat</keyword>
<dbReference type="InterPro" id="IPR001611">
    <property type="entry name" value="Leu-rich_rpt"/>
</dbReference>
<comment type="similarity">
    <text evidence="10">Belongs to the DRC3 family.</text>
</comment>